<comment type="caution">
    <text evidence="1">The sequence shown here is derived from an EMBL/GenBank/DDBJ whole genome shotgun (WGS) entry which is preliminary data.</text>
</comment>
<proteinExistence type="predicted"/>
<evidence type="ECO:0000313" key="2">
    <source>
        <dbReference type="EMBL" id="SET77771.1"/>
    </source>
</evidence>
<accession>A0A511T9B7</accession>
<evidence type="ECO:0000313" key="3">
    <source>
        <dbReference type="Proteomes" id="UP000183760"/>
    </source>
</evidence>
<dbReference type="Proteomes" id="UP000321514">
    <property type="component" value="Unassembled WGS sequence"/>
</dbReference>
<dbReference type="Proteomes" id="UP000183760">
    <property type="component" value="Unassembled WGS sequence"/>
</dbReference>
<name>A0A511T9B7_MYXFU</name>
<evidence type="ECO:0008006" key="5">
    <source>
        <dbReference type="Google" id="ProtNLM"/>
    </source>
</evidence>
<keyword evidence="3" id="KW-1185">Reference proteome</keyword>
<dbReference type="OrthoDB" id="5518292at2"/>
<reference evidence="2 3" key="1">
    <citation type="submission" date="2016-10" db="EMBL/GenBank/DDBJ databases">
        <authorList>
            <person name="Varghese N."/>
            <person name="Submissions S."/>
        </authorList>
    </citation>
    <scope>NUCLEOTIDE SEQUENCE [LARGE SCALE GENOMIC DNA]</scope>
    <source>
        <strain evidence="2 3">DSM 16525</strain>
    </source>
</reference>
<dbReference type="AlphaFoldDB" id="A0A511T9B7"/>
<dbReference type="EMBL" id="FOIB01000003">
    <property type="protein sequence ID" value="SET77771.1"/>
    <property type="molecule type" value="Genomic_DNA"/>
</dbReference>
<dbReference type="RefSeq" id="WP_074951932.1">
    <property type="nucleotide sequence ID" value="NZ_BJXR01000039.1"/>
</dbReference>
<protein>
    <recommendedName>
        <fullName evidence="5">Lipoprotein</fullName>
    </recommendedName>
</protein>
<sequence length="91" mass="9879">MQAGRFVSGALLAVGLMLVGCGGPVVEDAEAQDLTSREDAAPNCNGVYYEHTYYSDDTYMNVVGFRGCDCAFWSSFGRTSAFVESYYGTCR</sequence>
<reference evidence="1 4" key="2">
    <citation type="submission" date="2019-07" db="EMBL/GenBank/DDBJ databases">
        <title>Whole genome shotgun sequence of Myxococcus fulvus NBRC 100333.</title>
        <authorList>
            <person name="Hosoyama A."/>
            <person name="Uohara A."/>
            <person name="Ohji S."/>
            <person name="Ichikawa N."/>
        </authorList>
    </citation>
    <scope>NUCLEOTIDE SEQUENCE [LARGE SCALE GENOMIC DNA]</scope>
    <source>
        <strain evidence="1 4">NBRC 100333</strain>
    </source>
</reference>
<evidence type="ECO:0000313" key="1">
    <source>
        <dbReference type="EMBL" id="GEN10647.1"/>
    </source>
</evidence>
<evidence type="ECO:0000313" key="4">
    <source>
        <dbReference type="Proteomes" id="UP000321514"/>
    </source>
</evidence>
<gene>
    <name evidence="1" type="ORF">MFU01_56840</name>
    <name evidence="2" type="ORF">SAMN05443572_103181</name>
</gene>
<organism evidence="1 4">
    <name type="scientific">Myxococcus fulvus</name>
    <dbReference type="NCBI Taxonomy" id="33"/>
    <lineage>
        <taxon>Bacteria</taxon>
        <taxon>Pseudomonadati</taxon>
        <taxon>Myxococcota</taxon>
        <taxon>Myxococcia</taxon>
        <taxon>Myxococcales</taxon>
        <taxon>Cystobacterineae</taxon>
        <taxon>Myxococcaceae</taxon>
        <taxon>Myxococcus</taxon>
    </lineage>
</organism>
<dbReference type="PROSITE" id="PS51257">
    <property type="entry name" value="PROKAR_LIPOPROTEIN"/>
    <property type="match status" value="1"/>
</dbReference>
<dbReference type="EMBL" id="BJXR01000039">
    <property type="protein sequence ID" value="GEN10647.1"/>
    <property type="molecule type" value="Genomic_DNA"/>
</dbReference>